<protein>
    <submittedName>
        <fullName evidence="1">Uncharacterized protein</fullName>
    </submittedName>
</protein>
<proteinExistence type="predicted"/>
<gene>
    <name evidence="1" type="ORF">M378DRAFT_77339</name>
</gene>
<name>A0A0C2SPL2_AMAMK</name>
<dbReference type="HOGENOM" id="CLU_067622_0_1_1"/>
<feature type="non-terminal residue" evidence="1">
    <location>
        <position position="1"/>
    </location>
</feature>
<dbReference type="OrthoDB" id="3269456at2759"/>
<organism evidence="1 2">
    <name type="scientific">Amanita muscaria (strain Koide BX008)</name>
    <dbReference type="NCBI Taxonomy" id="946122"/>
    <lineage>
        <taxon>Eukaryota</taxon>
        <taxon>Fungi</taxon>
        <taxon>Dikarya</taxon>
        <taxon>Basidiomycota</taxon>
        <taxon>Agaricomycotina</taxon>
        <taxon>Agaricomycetes</taxon>
        <taxon>Agaricomycetidae</taxon>
        <taxon>Agaricales</taxon>
        <taxon>Pluteineae</taxon>
        <taxon>Amanitaceae</taxon>
        <taxon>Amanita</taxon>
    </lineage>
</organism>
<evidence type="ECO:0000313" key="2">
    <source>
        <dbReference type="Proteomes" id="UP000054549"/>
    </source>
</evidence>
<accession>A0A0C2SPL2</accession>
<keyword evidence="2" id="KW-1185">Reference proteome</keyword>
<sequence>TWRLVGTGEPYSSTEEMVFEIQAIIEKKMLPPVPNNKRARHPGPFMRQGVMLVGLDTPTFNNALDAIDEIYGIFGRTLPEGTLEPGDSITRAENCILHASNRLLTPKRDALNTKVLELPNGVDPHGVLRATIDEGEYLYCDDNEVKYFECKTDKNGKKLFYRVQPQIYRVGDIVEVQVSFVVTPVREGKRKMRTILRSIALINGKFTQVRTGNGQ</sequence>
<dbReference type="AlphaFoldDB" id="A0A0C2SPL2"/>
<dbReference type="STRING" id="946122.A0A0C2SPL2"/>
<evidence type="ECO:0000313" key="1">
    <source>
        <dbReference type="EMBL" id="KIL65175.1"/>
    </source>
</evidence>
<dbReference type="Proteomes" id="UP000054549">
    <property type="component" value="Unassembled WGS sequence"/>
</dbReference>
<dbReference type="InParanoid" id="A0A0C2SPL2"/>
<dbReference type="EMBL" id="KN818244">
    <property type="protein sequence ID" value="KIL65175.1"/>
    <property type="molecule type" value="Genomic_DNA"/>
</dbReference>
<reference evidence="1 2" key="1">
    <citation type="submission" date="2014-04" db="EMBL/GenBank/DDBJ databases">
        <title>Evolutionary Origins and Diversification of the Mycorrhizal Mutualists.</title>
        <authorList>
            <consortium name="DOE Joint Genome Institute"/>
            <consortium name="Mycorrhizal Genomics Consortium"/>
            <person name="Kohler A."/>
            <person name="Kuo A."/>
            <person name="Nagy L.G."/>
            <person name="Floudas D."/>
            <person name="Copeland A."/>
            <person name="Barry K.W."/>
            <person name="Cichocki N."/>
            <person name="Veneault-Fourrey C."/>
            <person name="LaButti K."/>
            <person name="Lindquist E.A."/>
            <person name="Lipzen A."/>
            <person name="Lundell T."/>
            <person name="Morin E."/>
            <person name="Murat C."/>
            <person name="Riley R."/>
            <person name="Ohm R."/>
            <person name="Sun H."/>
            <person name="Tunlid A."/>
            <person name="Henrissat B."/>
            <person name="Grigoriev I.V."/>
            <person name="Hibbett D.S."/>
            <person name="Martin F."/>
        </authorList>
    </citation>
    <scope>NUCLEOTIDE SEQUENCE [LARGE SCALE GENOMIC DNA]</scope>
    <source>
        <strain evidence="1 2">Koide BX008</strain>
    </source>
</reference>